<organism evidence="1">
    <name type="scientific">Bacillus phage KoopaTroopa</name>
    <dbReference type="NCBI Taxonomy" id="3234046"/>
    <lineage>
        <taxon>Viruses</taxon>
        <taxon>Duplodnaviria</taxon>
        <taxon>Heunggongvirae</taxon>
        <taxon>Uroviricota</taxon>
        <taxon>Caudoviricetes</taxon>
    </lineage>
</organism>
<sequence>MAIVASGQLTLVDLNDSKQLIMFIGSSQQRQVIFNPNASGASQYVPNYSTATNVLTPQLFIAGTSGDIAGSTSATRWYVQTNSTGAPRLITASGQDATDYTIGTGAPKTLTIKANVLASNNSMTYICEMDYLDTDTGFTITAKAEYEIVKVTNGSNGTNGANAIMGILSNDSHTVPTDSAGNNGNFAGAVSTLTIYEGATDVTASWTITQTKSNVTVTEATNSKTATVTAMTAGQDTGYVEFTATRAGYANVVKRFTLTKNKSGASGANATAYWLQSSQTVISKSAGGTYTPTTVTFSAKSQTGSANVANYTGVFTIEESTNGTTFTAKYTTANVATGEASTTYTPVANLKSIRVRLYQLGGTTVMLDEQVISVVTDGSNGANGQDAVVAVVWTPDGNTIKNATGTLKAHVDVYKGSANVTGTAWKWYSQDPSATIANGKGDADGGDGWMLMKDATSANGVTGYTTDTITIPASAIVNVESFKCVVTYNSVKYSDVTTVIDVSDPFMVTIVGINTFKNGVGFTDLTAKIFQAGVEIDPLNNQGYTYTWYLYDNNNVKMTTWNTTGSKTGKTIRVDGADVTVRGNIVCEVSK</sequence>
<dbReference type="EMBL" id="PP965177">
    <property type="protein sequence ID" value="XDJ02412.1"/>
    <property type="molecule type" value="Genomic_DNA"/>
</dbReference>
<proteinExistence type="predicted"/>
<protein>
    <recommendedName>
        <fullName evidence="2">Minor tail protein</fullName>
    </recommendedName>
</protein>
<accession>A0AB39C724</accession>
<reference evidence="1" key="1">
    <citation type="submission" date="2024-06" db="EMBL/GenBank/DDBJ databases">
        <authorList>
            <person name="Lee H."/>
            <person name="Agrawal S."/>
        </authorList>
    </citation>
    <scope>NUCLEOTIDE SEQUENCE</scope>
</reference>
<name>A0AB39C724_9CAUD</name>
<evidence type="ECO:0000313" key="1">
    <source>
        <dbReference type="EMBL" id="XDJ02412.1"/>
    </source>
</evidence>
<evidence type="ECO:0008006" key="2">
    <source>
        <dbReference type="Google" id="ProtNLM"/>
    </source>
</evidence>